<keyword evidence="13" id="KW-0221">Differentiation</keyword>
<dbReference type="GO" id="GO:0060171">
    <property type="term" value="C:stereocilium membrane"/>
    <property type="evidence" value="ECO:0007669"/>
    <property type="project" value="UniProtKB-SubCell"/>
</dbReference>
<feature type="compositionally biased region" description="Basic and acidic residues" evidence="19">
    <location>
        <begin position="112"/>
        <end position="125"/>
    </location>
</feature>
<feature type="compositionally biased region" description="Pro residues" evidence="19">
    <location>
        <begin position="98"/>
        <end position="109"/>
    </location>
</feature>
<dbReference type="GO" id="GO:0006935">
    <property type="term" value="P:chemotaxis"/>
    <property type="evidence" value="ECO:0007669"/>
    <property type="project" value="UniProtKB-KW"/>
</dbReference>
<proteinExistence type="inferred from homology"/>
<dbReference type="Pfam" id="PF15903">
    <property type="entry name" value="PL48"/>
    <property type="match status" value="1"/>
</dbReference>
<feature type="region of interest" description="Disordered" evidence="19">
    <location>
        <begin position="652"/>
        <end position="700"/>
    </location>
</feature>
<dbReference type="CTD" id="9750"/>
<keyword evidence="21" id="KW-1185">Reference proteome</keyword>
<reference evidence="22" key="2">
    <citation type="submission" date="2025-08" db="UniProtKB">
        <authorList>
            <consortium name="RefSeq"/>
        </authorList>
    </citation>
    <scope>IDENTIFICATION</scope>
    <source>
        <tissue evidence="22">Cell line</tissue>
    </source>
</reference>
<dbReference type="GO" id="GO:0005856">
    <property type="term" value="C:cytoskeleton"/>
    <property type="evidence" value="ECO:0007669"/>
    <property type="project" value="UniProtKB-SubCell"/>
</dbReference>
<evidence type="ECO:0000256" key="2">
    <source>
        <dbReference type="ARBA" id="ARBA00004245"/>
    </source>
</evidence>
<evidence type="ECO:0000256" key="18">
    <source>
        <dbReference type="ARBA" id="ARBA00023273"/>
    </source>
</evidence>
<keyword evidence="14" id="KW-0130">Cell adhesion</keyword>
<evidence type="ECO:0000256" key="19">
    <source>
        <dbReference type="SAM" id="MobiDB-lite"/>
    </source>
</evidence>
<evidence type="ECO:0000256" key="13">
    <source>
        <dbReference type="ARBA" id="ARBA00022782"/>
    </source>
</evidence>
<dbReference type="GO" id="GO:0030175">
    <property type="term" value="C:filopodium"/>
    <property type="evidence" value="ECO:0007669"/>
    <property type="project" value="UniProtKB-SubCell"/>
</dbReference>
<dbReference type="GeneID" id="112920492"/>
<evidence type="ECO:0000256" key="15">
    <source>
        <dbReference type="ARBA" id="ARBA00023054"/>
    </source>
</evidence>
<dbReference type="GO" id="GO:0007605">
    <property type="term" value="P:sensory perception of sound"/>
    <property type="evidence" value="ECO:0007669"/>
    <property type="project" value="UniProtKB-KW"/>
</dbReference>
<evidence type="ECO:0000256" key="8">
    <source>
        <dbReference type="ARBA" id="ARBA00022490"/>
    </source>
</evidence>
<dbReference type="PANTHER" id="PTHR15829:SF2">
    <property type="entry name" value="RHO FAMILY-INTERACTING CELL POLARIZATION REGULATOR 2"/>
    <property type="match status" value="1"/>
</dbReference>
<keyword evidence="16" id="KW-0472">Membrane</keyword>
<evidence type="ECO:0000259" key="20">
    <source>
        <dbReference type="Pfam" id="PF15903"/>
    </source>
</evidence>
<feature type="compositionally biased region" description="Basic and acidic residues" evidence="19">
    <location>
        <begin position="671"/>
        <end position="683"/>
    </location>
</feature>
<sequence>MRAPPPPRSFPRQSLSSKSPVLVDSPGLSLQGTLPPARIPRITRKPPRRLGPRVRAPRGQLEAERTAQPRQLGEGTVKQLPPLPPPAPAPAPGCALPAAPPALPLPPTPRHSCRERTREGGRGLRGDLCPLPRARLSATPGSRLPGNSLGTEAGTRRTAQGSPHHAQEPSSLGLPARLPEIMLVGSQSFSPGGPNGIIRSQSFAGFSGLQERRSRCNSFIENPSALKKPQAKLKKMHNLGHKSNSLPKEPQPQRVEEVIRALKNGLDEYLEVHQTELDKLTAQLKDMRRNSRLGVLYDLDKQIKTIERYMRRLEFHISKVDELYEAYCIQRRLQDGASKMKQAFAASPTSRAARESLSEISRSYREYTENMCTIEAELENLLGEFSIKMKGLAGFARLCPGDQYEIFMKYGRQRWKLKGKIEANGRQSWDGEEVVFLPLIVGFISIKVTELKGLATHLLVGSVTCETKELFAARPQVMAVDINDLGTIKLSLEITWYPFDVEDVTPSSGTGNKAAALQRRMSMYSQGTPETPTLKDHSFFRRLCPPAAKPGRLSVWSALQDTFLAKLYRSRSFSDLPSLRLRPEAELEFSSNLPDDVFEHGKAAEKTPLCLSFSDLPNGDCALTPDPAGSLSNTCSTNPEITVTPAELNHSSLCSQNEGTDDSSSASSRNSSREGRESQPHPEEDTDGPGNPETRRASAGAATKHLFLEKDVAEALLQESDEASELKPVELDTFEGNITKQLVKRLTTAEVPVATERQLFEGSVSGESEGCRSFLDGSLEDAFSGLFLALEPHKEQYKVFQDLNQEIMHLDDILKCKPAGGHSRSSSLSLTVESALESFDFLNTSDFDEEEEEDGDEVCNVGGGADSVFSDTETEKNSAYRAVHPEARGHLSEALTEDTGVGTSVAGSPLPLTTGNESLDITIVRHLQYCTQLVQQIVFSSKTPFMVSNLLEKLSRQIQVMEKLSAVSDENIGNISSVIEAIPEFHKKLSLLSFWTKCCSPVGVYHSSADRVMKQLEASFARTVNREYPGLADPVFRTLVSQILDRPEPLLPSSLSLEVITVFQYYSYFTSHGVSDLESYVSQLAKQVSLIQTLQSLRDEKLLQAMSDLAPSSLPAQQEVLRTLALLLTADDREVSQAVMLYLDTASRNEHFREKALLYYCEVLTKANLQLQKAACLALKSLQATESIKMLVTLCQSDTEEIRNVASETLLSLGEDGRLAYEQLDKFPRDCVHVGGRHGTEVATAF</sequence>
<dbReference type="RefSeq" id="XP_025855072.2">
    <property type="nucleotide sequence ID" value="XM_025999287.2"/>
</dbReference>
<dbReference type="InterPro" id="IPR031780">
    <property type="entry name" value="FAM65_N"/>
</dbReference>
<dbReference type="InterPro" id="IPR026136">
    <property type="entry name" value="RIPOR3"/>
</dbReference>
<comment type="subcellular location">
    <subcellularLocation>
        <location evidence="1">Apical cell membrane</location>
    </subcellularLocation>
    <subcellularLocation>
        <location evidence="4">Cell projection</location>
        <location evidence="4">Filopodium</location>
    </subcellularLocation>
    <subcellularLocation>
        <location evidence="3">Cell projection</location>
        <location evidence="3">Stereocilium membrane</location>
    </subcellularLocation>
    <subcellularLocation>
        <location evidence="2">Cytoplasm</location>
        <location evidence="2">Cytoskeleton</location>
    </subcellularLocation>
</comment>
<keyword evidence="18" id="KW-0966">Cell projection</keyword>
<feature type="region of interest" description="Disordered" evidence="19">
    <location>
        <begin position="1"/>
        <end position="172"/>
    </location>
</feature>
<protein>
    <recommendedName>
        <fullName evidence="6">Rho family-interacting cell polarization regulator 2</fullName>
    </recommendedName>
</protein>
<evidence type="ECO:0000256" key="9">
    <source>
        <dbReference type="ARBA" id="ARBA00022500"/>
    </source>
</evidence>
<dbReference type="GO" id="GO:0016324">
    <property type="term" value="C:apical plasma membrane"/>
    <property type="evidence" value="ECO:0007669"/>
    <property type="project" value="UniProtKB-SubCell"/>
</dbReference>
<evidence type="ECO:0000256" key="6">
    <source>
        <dbReference type="ARBA" id="ARBA00013627"/>
    </source>
</evidence>
<evidence type="ECO:0000256" key="10">
    <source>
        <dbReference type="ARBA" id="ARBA00022541"/>
    </source>
</evidence>
<keyword evidence="12" id="KW-1009">Hearing</keyword>
<evidence type="ECO:0000256" key="5">
    <source>
        <dbReference type="ARBA" id="ARBA00005744"/>
    </source>
</evidence>
<feature type="domain" description="FAM65 N-terminal" evidence="20">
    <location>
        <begin position="197"/>
        <end position="542"/>
    </location>
</feature>
<evidence type="ECO:0000256" key="11">
    <source>
        <dbReference type="ARBA" id="ARBA00022700"/>
    </source>
</evidence>
<keyword evidence="17" id="KW-0206">Cytoskeleton</keyword>
<evidence type="ECO:0000256" key="12">
    <source>
        <dbReference type="ARBA" id="ARBA00022740"/>
    </source>
</evidence>
<dbReference type="KEGG" id="vvp:112920492"/>
<evidence type="ECO:0000256" key="7">
    <source>
        <dbReference type="ARBA" id="ARBA00022475"/>
    </source>
</evidence>
<dbReference type="PANTHER" id="PTHR15829">
    <property type="entry name" value="PROTEIN KINASE PKN/PRK1, EFFECTOR"/>
    <property type="match status" value="1"/>
</dbReference>
<reference key="1">
    <citation type="submission" date="2019-01" db="UniProtKB">
        <authorList>
            <consortium name="RefSeq"/>
        </authorList>
    </citation>
    <scope>IDENTIFICATION</scope>
</reference>
<feature type="compositionally biased region" description="Basic residues" evidence="19">
    <location>
        <begin position="41"/>
        <end position="56"/>
    </location>
</feature>
<dbReference type="GO" id="GO:0007517">
    <property type="term" value="P:muscle organ development"/>
    <property type="evidence" value="ECO:0007669"/>
    <property type="project" value="UniProtKB-KW"/>
</dbReference>
<dbReference type="Proteomes" id="UP001652641">
    <property type="component" value="Chromosome 12"/>
</dbReference>
<organism evidence="21 22">
    <name type="scientific">Vulpes vulpes</name>
    <name type="common">Red fox</name>
    <dbReference type="NCBI Taxonomy" id="9627"/>
    <lineage>
        <taxon>Eukaryota</taxon>
        <taxon>Metazoa</taxon>
        <taxon>Chordata</taxon>
        <taxon>Craniata</taxon>
        <taxon>Vertebrata</taxon>
        <taxon>Euteleostomi</taxon>
        <taxon>Mammalia</taxon>
        <taxon>Eutheria</taxon>
        <taxon>Laurasiatheria</taxon>
        <taxon>Carnivora</taxon>
        <taxon>Caniformia</taxon>
        <taxon>Canidae</taxon>
        <taxon>Vulpes</taxon>
    </lineage>
</organism>
<keyword evidence="9" id="KW-0145">Chemotaxis</keyword>
<keyword evidence="15" id="KW-0175">Coiled coil</keyword>
<accession>A0A3Q7T4Y3</accession>
<evidence type="ECO:0000256" key="16">
    <source>
        <dbReference type="ARBA" id="ARBA00023136"/>
    </source>
</evidence>
<dbReference type="InterPro" id="IPR016024">
    <property type="entry name" value="ARM-type_fold"/>
</dbReference>
<keyword evidence="8" id="KW-0963">Cytoplasm</keyword>
<gene>
    <name evidence="22" type="primary">RIPOR2</name>
</gene>
<dbReference type="GO" id="GO:0030154">
    <property type="term" value="P:cell differentiation"/>
    <property type="evidence" value="ECO:0007669"/>
    <property type="project" value="UniProtKB-KW"/>
</dbReference>
<evidence type="ECO:0000256" key="14">
    <source>
        <dbReference type="ARBA" id="ARBA00022889"/>
    </source>
</evidence>
<evidence type="ECO:0000256" key="3">
    <source>
        <dbReference type="ARBA" id="ARBA00004289"/>
    </source>
</evidence>
<dbReference type="SUPFAM" id="SSF48371">
    <property type="entry name" value="ARM repeat"/>
    <property type="match status" value="1"/>
</dbReference>
<keyword evidence="10" id="KW-0517">Myogenesis</keyword>
<evidence type="ECO:0000256" key="1">
    <source>
        <dbReference type="ARBA" id="ARBA00004221"/>
    </source>
</evidence>
<dbReference type="AlphaFoldDB" id="A0A3Q7T4Y3"/>
<comment type="similarity">
    <text evidence="5">Belongs to the RIPOR family.</text>
</comment>
<feature type="compositionally biased region" description="Pro residues" evidence="19">
    <location>
        <begin position="81"/>
        <end position="91"/>
    </location>
</feature>
<keyword evidence="11" id="KW-0734">Signal transduction inhibitor</keyword>
<evidence type="ECO:0000313" key="22">
    <source>
        <dbReference type="RefSeq" id="XP_025855072.2"/>
    </source>
</evidence>
<dbReference type="GO" id="GO:0009968">
    <property type="term" value="P:negative regulation of signal transduction"/>
    <property type="evidence" value="ECO:0007669"/>
    <property type="project" value="UniProtKB-KW"/>
</dbReference>
<dbReference type="Gene3D" id="1.25.10.10">
    <property type="entry name" value="Leucine-rich Repeat Variant"/>
    <property type="match status" value="1"/>
</dbReference>
<name>A0A3Q7T4Y3_VULVU</name>
<keyword evidence="7" id="KW-1003">Cell membrane</keyword>
<evidence type="ECO:0000256" key="17">
    <source>
        <dbReference type="ARBA" id="ARBA00023212"/>
    </source>
</evidence>
<evidence type="ECO:0000256" key="4">
    <source>
        <dbReference type="ARBA" id="ARBA00004486"/>
    </source>
</evidence>
<evidence type="ECO:0000313" key="21">
    <source>
        <dbReference type="Proteomes" id="UP001652641"/>
    </source>
</evidence>
<dbReference type="GO" id="GO:0007155">
    <property type="term" value="P:cell adhesion"/>
    <property type="evidence" value="ECO:0007669"/>
    <property type="project" value="UniProtKB-KW"/>
</dbReference>
<dbReference type="InterPro" id="IPR011989">
    <property type="entry name" value="ARM-like"/>
</dbReference>